<proteinExistence type="predicted"/>
<evidence type="ECO:0000256" key="1">
    <source>
        <dbReference type="SAM" id="MobiDB-lite"/>
    </source>
</evidence>
<feature type="region of interest" description="Disordered" evidence="1">
    <location>
        <begin position="1"/>
        <end position="22"/>
    </location>
</feature>
<reference evidence="2" key="1">
    <citation type="submission" date="2021-02" db="EMBL/GenBank/DDBJ databases">
        <authorList>
            <person name="Nowell W R."/>
        </authorList>
    </citation>
    <scope>NUCLEOTIDE SEQUENCE</scope>
</reference>
<accession>A0A820HCH5</accession>
<dbReference type="Proteomes" id="UP000663866">
    <property type="component" value="Unassembled WGS sequence"/>
</dbReference>
<sequence>PDKFDESESIKLSNEERQAPDVDTIHLTNSHQAFSSSSSSSTGHFIVHEGNLIEQESNNMTNTCLNSVTKRRSTV</sequence>
<keyword evidence="3" id="KW-1185">Reference proteome</keyword>
<feature type="non-terminal residue" evidence="2">
    <location>
        <position position="1"/>
    </location>
</feature>
<evidence type="ECO:0000313" key="2">
    <source>
        <dbReference type="EMBL" id="CAF4289046.1"/>
    </source>
</evidence>
<name>A0A820HCH5_9BILA</name>
<feature type="non-terminal residue" evidence="2">
    <location>
        <position position="75"/>
    </location>
</feature>
<comment type="caution">
    <text evidence="2">The sequence shown here is derived from an EMBL/GenBank/DDBJ whole genome shotgun (WGS) entry which is preliminary data.</text>
</comment>
<dbReference type="EMBL" id="CAJOBG010012467">
    <property type="protein sequence ID" value="CAF4289046.1"/>
    <property type="molecule type" value="Genomic_DNA"/>
</dbReference>
<gene>
    <name evidence="2" type="ORF">OVN521_LOCUS30848</name>
</gene>
<dbReference type="AlphaFoldDB" id="A0A820HCH5"/>
<organism evidence="2 3">
    <name type="scientific">Rotaria magnacalcarata</name>
    <dbReference type="NCBI Taxonomy" id="392030"/>
    <lineage>
        <taxon>Eukaryota</taxon>
        <taxon>Metazoa</taxon>
        <taxon>Spiralia</taxon>
        <taxon>Gnathifera</taxon>
        <taxon>Rotifera</taxon>
        <taxon>Eurotatoria</taxon>
        <taxon>Bdelloidea</taxon>
        <taxon>Philodinida</taxon>
        <taxon>Philodinidae</taxon>
        <taxon>Rotaria</taxon>
    </lineage>
</organism>
<protein>
    <submittedName>
        <fullName evidence="2">Uncharacterized protein</fullName>
    </submittedName>
</protein>
<evidence type="ECO:0000313" key="3">
    <source>
        <dbReference type="Proteomes" id="UP000663866"/>
    </source>
</evidence>